<dbReference type="EMBL" id="CP021965">
    <property type="protein sequence ID" value="AWV35466.1"/>
    <property type="molecule type" value="Genomic_DNA"/>
</dbReference>
<dbReference type="InterPro" id="IPR003848">
    <property type="entry name" value="DUF218"/>
</dbReference>
<dbReference type="PANTHER" id="PTHR30336:SF20">
    <property type="entry name" value="DUF218 DOMAIN-CONTAINING PROTEIN"/>
    <property type="match status" value="1"/>
</dbReference>
<dbReference type="Proteomes" id="UP000249163">
    <property type="component" value="Chromosome"/>
</dbReference>
<evidence type="ECO:0000313" key="2">
    <source>
        <dbReference type="EMBL" id="AWV35466.1"/>
    </source>
</evidence>
<dbReference type="Pfam" id="PF02698">
    <property type="entry name" value="DUF218"/>
    <property type="match status" value="1"/>
</dbReference>
<reference evidence="2 3" key="1">
    <citation type="submission" date="2017-06" db="EMBL/GenBank/DDBJ databases">
        <title>Complete genome sequence of Paenibacillus odorifer CBA7130.</title>
        <authorList>
            <person name="Nam Y.-D."/>
            <person name="Kang J."/>
            <person name="Chung W.-H."/>
        </authorList>
    </citation>
    <scope>NUCLEOTIDE SEQUENCE [LARGE SCALE GENOMIC DNA]</scope>
    <source>
        <strain evidence="2 3">CBA7130</strain>
    </source>
</reference>
<name>A0AAD0KN07_9BACL</name>
<proteinExistence type="predicted"/>
<protein>
    <recommendedName>
        <fullName evidence="1">DUF218 domain-containing protein</fullName>
    </recommendedName>
</protein>
<dbReference type="InterPro" id="IPR014729">
    <property type="entry name" value="Rossmann-like_a/b/a_fold"/>
</dbReference>
<evidence type="ECO:0000259" key="1">
    <source>
        <dbReference type="Pfam" id="PF02698"/>
    </source>
</evidence>
<accession>A0AAD0KN07</accession>
<dbReference type="Gene3D" id="3.40.50.620">
    <property type="entry name" value="HUPs"/>
    <property type="match status" value="1"/>
</dbReference>
<dbReference type="CDD" id="cd06259">
    <property type="entry name" value="YdcF-like"/>
    <property type="match status" value="1"/>
</dbReference>
<evidence type="ECO:0000313" key="3">
    <source>
        <dbReference type="Proteomes" id="UP000249163"/>
    </source>
</evidence>
<gene>
    <name evidence="2" type="ORF">CD191_24095</name>
</gene>
<organism evidence="2 3">
    <name type="scientific">Paenibacillus odorifer</name>
    <dbReference type="NCBI Taxonomy" id="189426"/>
    <lineage>
        <taxon>Bacteria</taxon>
        <taxon>Bacillati</taxon>
        <taxon>Bacillota</taxon>
        <taxon>Bacilli</taxon>
        <taxon>Bacillales</taxon>
        <taxon>Paenibacillaceae</taxon>
        <taxon>Paenibacillus</taxon>
    </lineage>
</organism>
<dbReference type="PANTHER" id="PTHR30336">
    <property type="entry name" value="INNER MEMBRANE PROTEIN, PROBABLE PERMEASE"/>
    <property type="match status" value="1"/>
</dbReference>
<dbReference type="InterPro" id="IPR051599">
    <property type="entry name" value="Cell_Envelope_Assoc"/>
</dbReference>
<dbReference type="GO" id="GO:0005886">
    <property type="term" value="C:plasma membrane"/>
    <property type="evidence" value="ECO:0007669"/>
    <property type="project" value="TreeGrafter"/>
</dbReference>
<dbReference type="AlphaFoldDB" id="A0AAD0KN07"/>
<feature type="domain" description="DUF218" evidence="1">
    <location>
        <begin position="48"/>
        <end position="156"/>
    </location>
</feature>
<sequence length="214" mass="24165">MHDLTVKKRKGNLMNKRFVLFVCLLLLITGLFSAGRFLALSESPKQSDVIIVLSGGQGRVEKAAELYKAGYAPYIILSNAKESTSKSGDMIQTALALGIPQDVIYTENAADSTYQNAEYTLPIMKEYGFKSAIVVSSDFHMRRVKFLFGRVYKKSEIELTYVGSASGYNAKRWWSDRKSRETTFNEYVKMIGNTFGYNGPEAKSTLDQIKNWFR</sequence>